<dbReference type="EMBL" id="CP022752">
    <property type="protein sequence ID" value="ASU77206.1"/>
    <property type="molecule type" value="Genomic_DNA"/>
</dbReference>
<evidence type="ECO:0000313" key="4">
    <source>
        <dbReference type="Proteomes" id="UP000215043"/>
    </source>
</evidence>
<keyword evidence="3" id="KW-1185">Reference proteome</keyword>
<dbReference type="Pfam" id="PF11528">
    <property type="entry name" value="DUF3224"/>
    <property type="match status" value="1"/>
</dbReference>
<dbReference type="Proteomes" id="UP000215043">
    <property type="component" value="Chromosome"/>
</dbReference>
<reference evidence="1 4" key="2">
    <citation type="submission" date="2017-08" db="EMBL/GenBank/DDBJ databases">
        <title>The complete genome sequence of moderately halophilic actinomycete Actinopolyspora erythraea YIM 90600, the producer of novel erythromycin, novel actinopolysporins A-C and tubercidin.</title>
        <authorList>
            <person name="Yin M."/>
            <person name="Tang S."/>
        </authorList>
    </citation>
    <scope>NUCLEOTIDE SEQUENCE [LARGE SCALE GENOMIC DNA]</scope>
    <source>
        <strain evidence="1 4">YIM 90600</strain>
    </source>
</reference>
<dbReference type="OrthoDB" id="69764at2"/>
<protein>
    <submittedName>
        <fullName evidence="1">DUF3224 domain-containing protein</fullName>
    </submittedName>
</protein>
<evidence type="ECO:0000313" key="2">
    <source>
        <dbReference type="EMBL" id="KGI83099.1"/>
    </source>
</evidence>
<dbReference type="eggNOG" id="ENOG5030UDE">
    <property type="taxonomic scope" value="Bacteria"/>
</dbReference>
<dbReference type="InterPro" id="IPR023159">
    <property type="entry name" value="SO1590-like_sf"/>
</dbReference>
<dbReference type="RefSeq" id="WP_043569301.1">
    <property type="nucleotide sequence ID" value="NZ_CP022752.1"/>
</dbReference>
<evidence type="ECO:0000313" key="1">
    <source>
        <dbReference type="EMBL" id="ASU77206.1"/>
    </source>
</evidence>
<dbReference type="HOGENOM" id="CLU_111671_1_1_11"/>
<dbReference type="InterPro" id="IPR021607">
    <property type="entry name" value="DUF3224"/>
</dbReference>
<evidence type="ECO:0000313" key="3">
    <source>
        <dbReference type="Proteomes" id="UP000029737"/>
    </source>
</evidence>
<name>A0A099DAK1_9ACTN</name>
<organism evidence="1 4">
    <name type="scientific">Actinopolyspora erythraea</name>
    <dbReference type="NCBI Taxonomy" id="414996"/>
    <lineage>
        <taxon>Bacteria</taxon>
        <taxon>Bacillati</taxon>
        <taxon>Actinomycetota</taxon>
        <taxon>Actinomycetes</taxon>
        <taxon>Actinopolysporales</taxon>
        <taxon>Actinopolysporaceae</taxon>
        <taxon>Actinopolyspora</taxon>
    </lineage>
</organism>
<sequence length="131" mass="14172">MTEQHQSRVVEVSFEVLEWDESVYEEPTEGPRMSRVSIRKRYRGALDGTGTGVVLTAGGTTGGGYVVSERFEGALDGHHGTFVLQHGGLADGSERRTYGTVVPTSGTGQLTGIASRSVEFEHGLLRLEYVL</sequence>
<accession>A0A099DAK1</accession>
<dbReference type="Gene3D" id="2.40.350.10">
    <property type="entry name" value="SO1590-like"/>
    <property type="match status" value="1"/>
</dbReference>
<dbReference type="Proteomes" id="UP000029737">
    <property type="component" value="Unassembled WGS sequence"/>
</dbReference>
<reference evidence="2 3" key="1">
    <citation type="journal article" date="2014" name="PLoS ONE">
        <title>Identification and Characterization of a New Erythromycin Biosynthetic Gene Cluster in Actinopolyspora erythraea YIM90600, a Novel Erythronolide-Producing Halophilic Actinomycete Isolated from Salt Field.</title>
        <authorList>
            <person name="Chen D."/>
            <person name="Feng J."/>
            <person name="Huang L."/>
            <person name="Zhang Q."/>
            <person name="Wu J."/>
            <person name="Zhu X."/>
            <person name="Duan Y."/>
            <person name="Xu Z."/>
        </authorList>
    </citation>
    <scope>NUCLEOTIDE SEQUENCE [LARGE SCALE GENOMIC DNA]</scope>
    <source>
        <strain evidence="2 3">YIM90600</strain>
    </source>
</reference>
<dbReference type="SUPFAM" id="SSF159238">
    <property type="entry name" value="SO1590-like"/>
    <property type="match status" value="1"/>
</dbReference>
<dbReference type="EMBL" id="JPMV01000001">
    <property type="protein sequence ID" value="KGI83099.1"/>
    <property type="molecule type" value="Genomic_DNA"/>
</dbReference>
<proteinExistence type="predicted"/>
<dbReference type="AlphaFoldDB" id="A0A099DAK1"/>
<dbReference type="KEGG" id="aey:CDG81_01500"/>
<gene>
    <name evidence="1" type="ORF">CDG81_01500</name>
    <name evidence="2" type="ORF">IL38_00175</name>
</gene>